<organism evidence="2 3">
    <name type="scientific">Zavarzinia aquatilis</name>
    <dbReference type="NCBI Taxonomy" id="2211142"/>
    <lineage>
        <taxon>Bacteria</taxon>
        <taxon>Pseudomonadati</taxon>
        <taxon>Pseudomonadota</taxon>
        <taxon>Alphaproteobacteria</taxon>
        <taxon>Rhodospirillales</taxon>
        <taxon>Zavarziniaceae</taxon>
        <taxon>Zavarzinia</taxon>
    </lineage>
</organism>
<proteinExistence type="predicted"/>
<feature type="transmembrane region" description="Helical" evidence="1">
    <location>
        <begin position="303"/>
        <end position="325"/>
    </location>
</feature>
<feature type="transmembrane region" description="Helical" evidence="1">
    <location>
        <begin position="361"/>
        <end position="380"/>
    </location>
</feature>
<feature type="transmembrane region" description="Helical" evidence="1">
    <location>
        <begin position="109"/>
        <end position="130"/>
    </location>
</feature>
<feature type="transmembrane region" description="Helical" evidence="1">
    <location>
        <begin position="270"/>
        <end position="291"/>
    </location>
</feature>
<gene>
    <name evidence="2" type="ORF">DKG74_18615</name>
</gene>
<protein>
    <recommendedName>
        <fullName evidence="4">Glycosyltransferase RgtA/B/C/D-like domain-containing protein</fullName>
    </recommendedName>
</protein>
<accession>A0A317DVC4</accession>
<feature type="transmembrane region" description="Helical" evidence="1">
    <location>
        <begin position="199"/>
        <end position="221"/>
    </location>
</feature>
<dbReference type="EMBL" id="QGLE01000013">
    <property type="protein sequence ID" value="PWR18637.1"/>
    <property type="molecule type" value="Genomic_DNA"/>
</dbReference>
<keyword evidence="1" id="KW-1133">Transmembrane helix</keyword>
<feature type="transmembrane region" description="Helical" evidence="1">
    <location>
        <begin position="136"/>
        <end position="154"/>
    </location>
</feature>
<dbReference type="Proteomes" id="UP000245461">
    <property type="component" value="Unassembled WGS sequence"/>
</dbReference>
<keyword evidence="1" id="KW-0812">Transmembrane</keyword>
<feature type="transmembrane region" description="Helical" evidence="1">
    <location>
        <begin position="387"/>
        <end position="406"/>
    </location>
</feature>
<evidence type="ECO:0000256" key="1">
    <source>
        <dbReference type="SAM" id="Phobius"/>
    </source>
</evidence>
<comment type="caution">
    <text evidence="2">The sequence shown here is derived from an EMBL/GenBank/DDBJ whole genome shotgun (WGS) entry which is preliminary data.</text>
</comment>
<feature type="transmembrane region" description="Helical" evidence="1">
    <location>
        <begin position="161"/>
        <end position="179"/>
    </location>
</feature>
<dbReference type="AlphaFoldDB" id="A0A317DVC4"/>
<evidence type="ECO:0008006" key="4">
    <source>
        <dbReference type="Google" id="ProtNLM"/>
    </source>
</evidence>
<feature type="transmembrane region" description="Helical" evidence="1">
    <location>
        <begin position="233"/>
        <end position="250"/>
    </location>
</feature>
<dbReference type="RefSeq" id="WP_109907683.1">
    <property type="nucleotide sequence ID" value="NZ_QGLE01000013.1"/>
</dbReference>
<evidence type="ECO:0000313" key="2">
    <source>
        <dbReference type="EMBL" id="PWR18637.1"/>
    </source>
</evidence>
<keyword evidence="3" id="KW-1185">Reference proteome</keyword>
<reference evidence="2 3" key="1">
    <citation type="submission" date="2018-05" db="EMBL/GenBank/DDBJ databases">
        <title>Zavarzinia sp. HR-AS.</title>
        <authorList>
            <person name="Lee Y."/>
            <person name="Jeon C.O."/>
        </authorList>
    </citation>
    <scope>NUCLEOTIDE SEQUENCE [LARGE SCALE GENOMIC DNA]</scope>
    <source>
        <strain evidence="2 3">HR-AS</strain>
    </source>
</reference>
<keyword evidence="1" id="KW-0472">Membrane</keyword>
<feature type="transmembrane region" description="Helical" evidence="1">
    <location>
        <begin position="443"/>
        <end position="464"/>
    </location>
</feature>
<dbReference type="OrthoDB" id="1082056at2"/>
<evidence type="ECO:0000313" key="3">
    <source>
        <dbReference type="Proteomes" id="UP000245461"/>
    </source>
</evidence>
<feature type="transmembrane region" description="Helical" evidence="1">
    <location>
        <begin position="77"/>
        <end position="97"/>
    </location>
</feature>
<name>A0A317DVC4_9PROT</name>
<sequence length="616" mass="65525">MNRTFAGRLLPFLFILAALALHLRLAGGPDGAIGAHRLLDTDSYTRLLRVEQLWQGGGWWDNTVTRMGAPEGMPLHWTRPLDLLILGPAMVAAALGVPQPQALWWSGMLICPVLHIIACLLAVWAARALWSREVSWFAGIMLLAQPIVLAYGAVGRADHHVLILLCAVVLLGAALRAAMSVERHGMALLAGAAGALGVWVGPEALLVVVPILAAFGLLFVAGRDEGAALAAQGLRIAIGFTGGIALALAVDVEPARWLTAEHDRVSIVHLGLGLAMTFVFAGSLLLDRLLVRRTSEKRRVWRRIVVGALFSVVALAALALAFPGFEKASLSFTDPDMQAVIGRIKEMQPFDLRQVVGWSDLLSQVGGIALTVLWLPFALVGKGEGPARRAIVVLLATALMTLVAGLEFRRFIVEFAAAGTVASAGLLAAAGRVLAGLRWLPRIAGLALVTLGMALIVPLAGLALPGREQVRREACDLSQLVAALNGVRSPELQGPDDPIVLSDDINAGPRIAYETAFRTVAGPYHRGSASLHDALAVFSATDPQAVLTVLRRRDVDYIAVCLVAGGGILRRLDPGYLNGHLLAANAPEFLEFVPIQSNLVQSLALFRVRPAIETPR</sequence>
<feature type="transmembrane region" description="Helical" evidence="1">
    <location>
        <begin position="412"/>
        <end position="431"/>
    </location>
</feature>